<dbReference type="PANTHER" id="PTHR45453">
    <property type="entry name" value="PHOSPHATE REGULON SENSOR PROTEIN PHOR"/>
    <property type="match status" value="1"/>
</dbReference>
<evidence type="ECO:0000256" key="6">
    <source>
        <dbReference type="ARBA" id="ARBA00023012"/>
    </source>
</evidence>
<gene>
    <name evidence="9" type="ORF">GQN54_01360</name>
</gene>
<dbReference type="SUPFAM" id="SSF47384">
    <property type="entry name" value="Homodimeric domain of signal transducing histidine kinase"/>
    <property type="match status" value="1"/>
</dbReference>
<evidence type="ECO:0000259" key="8">
    <source>
        <dbReference type="PROSITE" id="PS50109"/>
    </source>
</evidence>
<dbReference type="GO" id="GO:0016036">
    <property type="term" value="P:cellular response to phosphate starvation"/>
    <property type="evidence" value="ECO:0007669"/>
    <property type="project" value="TreeGrafter"/>
</dbReference>
<organism evidence="9 10">
    <name type="scientific">Acidiluteibacter ferrifornacis</name>
    <dbReference type="NCBI Taxonomy" id="2692424"/>
    <lineage>
        <taxon>Bacteria</taxon>
        <taxon>Pseudomonadati</taxon>
        <taxon>Bacteroidota</taxon>
        <taxon>Flavobacteriia</taxon>
        <taxon>Flavobacteriales</taxon>
        <taxon>Cryomorphaceae</taxon>
        <taxon>Acidiluteibacter</taxon>
    </lineage>
</organism>
<keyword evidence="6" id="KW-0902">Two-component regulatory system</keyword>
<dbReference type="AlphaFoldDB" id="A0A6N9NJB8"/>
<dbReference type="SMART" id="SM00387">
    <property type="entry name" value="HATPase_c"/>
    <property type="match status" value="1"/>
</dbReference>
<keyword evidence="3" id="KW-0597">Phosphoprotein</keyword>
<evidence type="ECO:0000256" key="3">
    <source>
        <dbReference type="ARBA" id="ARBA00022553"/>
    </source>
</evidence>
<keyword evidence="4" id="KW-0808">Transferase</keyword>
<dbReference type="SMART" id="SM00388">
    <property type="entry name" value="HisKA"/>
    <property type="match status" value="1"/>
</dbReference>
<comment type="catalytic activity">
    <reaction evidence="1">
        <text>ATP + protein L-histidine = ADP + protein N-phospho-L-histidine.</text>
        <dbReference type="EC" id="2.7.13.3"/>
    </reaction>
</comment>
<dbReference type="RefSeq" id="WP_160631200.1">
    <property type="nucleotide sequence ID" value="NZ_WWNE01000003.1"/>
</dbReference>
<evidence type="ECO:0000313" key="10">
    <source>
        <dbReference type="Proteomes" id="UP000470771"/>
    </source>
</evidence>
<comment type="caution">
    <text evidence="9">The sequence shown here is derived from an EMBL/GenBank/DDBJ whole genome shotgun (WGS) entry which is preliminary data.</text>
</comment>
<keyword evidence="7" id="KW-0472">Membrane</keyword>
<dbReference type="InterPro" id="IPR003661">
    <property type="entry name" value="HisK_dim/P_dom"/>
</dbReference>
<protein>
    <recommendedName>
        <fullName evidence="2">histidine kinase</fullName>
        <ecNumber evidence="2">2.7.13.3</ecNumber>
    </recommendedName>
</protein>
<dbReference type="EMBL" id="WWNE01000003">
    <property type="protein sequence ID" value="NBG64745.1"/>
    <property type="molecule type" value="Genomic_DNA"/>
</dbReference>
<proteinExistence type="predicted"/>
<dbReference type="GO" id="GO:0004721">
    <property type="term" value="F:phosphoprotein phosphatase activity"/>
    <property type="evidence" value="ECO:0007669"/>
    <property type="project" value="TreeGrafter"/>
</dbReference>
<keyword evidence="10" id="KW-1185">Reference proteome</keyword>
<evidence type="ECO:0000313" key="9">
    <source>
        <dbReference type="EMBL" id="NBG64745.1"/>
    </source>
</evidence>
<evidence type="ECO:0000256" key="5">
    <source>
        <dbReference type="ARBA" id="ARBA00022777"/>
    </source>
</evidence>
<dbReference type="InterPro" id="IPR005467">
    <property type="entry name" value="His_kinase_dom"/>
</dbReference>
<dbReference type="PRINTS" id="PR00344">
    <property type="entry name" value="BCTRLSENSOR"/>
</dbReference>
<sequence>MNNITPRALSKQISLILGAILSVLFTIIWGLTSAFVWWMPVILFAITFTACYFIFLWAIANFIDRKIKIIYKTIHNLKVGRKKGVIEEIDVDKDILTEVRKDVIEWDLRNRREIERLTDQEKFRREFIGNVSHELKTPLFSIQGYILTLLEGGLEDPKINISYLQKAEKSVDRMIDMVSDLDEIAKLETSQLTMQFSTVDIYKLLDEVIDSLEFKAKEKNIKLIVKVIDEKPLWVKADPVRITQVLTNLIINSIYYGKEGGRTEIRFFDFDENVLIEVADNGDGISEEHLPRLFERFYRVEKSRSRNDGGSGLGLAIVKHIIEAHKQTINVRSSLNKGATFSFTLAKATKK</sequence>
<dbReference type="GO" id="GO:0000155">
    <property type="term" value="F:phosphorelay sensor kinase activity"/>
    <property type="evidence" value="ECO:0007669"/>
    <property type="project" value="InterPro"/>
</dbReference>
<evidence type="ECO:0000256" key="2">
    <source>
        <dbReference type="ARBA" id="ARBA00012438"/>
    </source>
</evidence>
<keyword evidence="5 9" id="KW-0418">Kinase</keyword>
<name>A0A6N9NJB8_9FLAO</name>
<dbReference type="Proteomes" id="UP000470771">
    <property type="component" value="Unassembled WGS sequence"/>
</dbReference>
<evidence type="ECO:0000256" key="4">
    <source>
        <dbReference type="ARBA" id="ARBA00022679"/>
    </source>
</evidence>
<dbReference type="SUPFAM" id="SSF55874">
    <property type="entry name" value="ATPase domain of HSP90 chaperone/DNA topoisomerase II/histidine kinase"/>
    <property type="match status" value="1"/>
</dbReference>
<keyword evidence="7" id="KW-1133">Transmembrane helix</keyword>
<dbReference type="PANTHER" id="PTHR45453:SF1">
    <property type="entry name" value="PHOSPHATE REGULON SENSOR PROTEIN PHOR"/>
    <property type="match status" value="1"/>
</dbReference>
<dbReference type="CDD" id="cd00082">
    <property type="entry name" value="HisKA"/>
    <property type="match status" value="1"/>
</dbReference>
<evidence type="ECO:0000256" key="7">
    <source>
        <dbReference type="SAM" id="Phobius"/>
    </source>
</evidence>
<dbReference type="InterPro" id="IPR050351">
    <property type="entry name" value="BphY/WalK/GraS-like"/>
</dbReference>
<feature type="domain" description="Histidine kinase" evidence="8">
    <location>
        <begin position="130"/>
        <end position="349"/>
    </location>
</feature>
<dbReference type="FunFam" id="3.30.565.10:FF:000006">
    <property type="entry name" value="Sensor histidine kinase WalK"/>
    <property type="match status" value="1"/>
</dbReference>
<dbReference type="CDD" id="cd00075">
    <property type="entry name" value="HATPase"/>
    <property type="match status" value="1"/>
</dbReference>
<reference evidence="9 10" key="1">
    <citation type="submission" date="2019-12" db="EMBL/GenBank/DDBJ databases">
        <authorList>
            <person name="Zhao J."/>
        </authorList>
    </citation>
    <scope>NUCLEOTIDE SEQUENCE [LARGE SCALE GENOMIC DNA]</scope>
    <source>
        <strain evidence="9 10">S-15</strain>
    </source>
</reference>
<feature type="transmembrane region" description="Helical" evidence="7">
    <location>
        <begin position="37"/>
        <end position="63"/>
    </location>
</feature>
<dbReference type="Pfam" id="PF00512">
    <property type="entry name" value="HisKA"/>
    <property type="match status" value="1"/>
</dbReference>
<dbReference type="InterPro" id="IPR036097">
    <property type="entry name" value="HisK_dim/P_sf"/>
</dbReference>
<dbReference type="Gene3D" id="3.30.565.10">
    <property type="entry name" value="Histidine kinase-like ATPase, C-terminal domain"/>
    <property type="match status" value="1"/>
</dbReference>
<dbReference type="InterPro" id="IPR036890">
    <property type="entry name" value="HATPase_C_sf"/>
</dbReference>
<keyword evidence="7" id="KW-0812">Transmembrane</keyword>
<evidence type="ECO:0000256" key="1">
    <source>
        <dbReference type="ARBA" id="ARBA00000085"/>
    </source>
</evidence>
<feature type="transmembrane region" description="Helical" evidence="7">
    <location>
        <begin position="12"/>
        <end position="31"/>
    </location>
</feature>
<dbReference type="Pfam" id="PF02518">
    <property type="entry name" value="HATPase_c"/>
    <property type="match status" value="1"/>
</dbReference>
<accession>A0A6N9NJB8</accession>
<dbReference type="GO" id="GO:0005886">
    <property type="term" value="C:plasma membrane"/>
    <property type="evidence" value="ECO:0007669"/>
    <property type="project" value="TreeGrafter"/>
</dbReference>
<dbReference type="InterPro" id="IPR003594">
    <property type="entry name" value="HATPase_dom"/>
</dbReference>
<dbReference type="EC" id="2.7.13.3" evidence="2"/>
<dbReference type="InterPro" id="IPR004358">
    <property type="entry name" value="Sig_transdc_His_kin-like_C"/>
</dbReference>
<dbReference type="PROSITE" id="PS50109">
    <property type="entry name" value="HIS_KIN"/>
    <property type="match status" value="1"/>
</dbReference>
<dbReference type="Gene3D" id="1.10.287.130">
    <property type="match status" value="1"/>
</dbReference>